<dbReference type="InterPro" id="IPR037523">
    <property type="entry name" value="VOC_core"/>
</dbReference>
<organism evidence="2 3">
    <name type="scientific">Acinetobacter bereziniae</name>
    <name type="common">Acinetobacter genomosp. 10</name>
    <dbReference type="NCBI Taxonomy" id="106648"/>
    <lineage>
        <taxon>Bacteria</taxon>
        <taxon>Pseudomonadati</taxon>
        <taxon>Pseudomonadota</taxon>
        <taxon>Gammaproteobacteria</taxon>
        <taxon>Moraxellales</taxon>
        <taxon>Moraxellaceae</taxon>
        <taxon>Acinetobacter</taxon>
    </lineage>
</organism>
<dbReference type="AlphaFoldDB" id="A0A833UTS1"/>
<feature type="domain" description="VOC" evidence="1">
    <location>
        <begin position="2"/>
        <end position="115"/>
    </location>
</feature>
<dbReference type="Proteomes" id="UP000490535">
    <property type="component" value="Unassembled WGS sequence"/>
</dbReference>
<comment type="caution">
    <text evidence="2">The sequence shown here is derived from an EMBL/GenBank/DDBJ whole genome shotgun (WGS) entry which is preliminary data.</text>
</comment>
<evidence type="ECO:0000313" key="2">
    <source>
        <dbReference type="EMBL" id="KAF1027686.1"/>
    </source>
</evidence>
<protein>
    <recommendedName>
        <fullName evidence="1">VOC domain-containing protein</fullName>
    </recommendedName>
</protein>
<evidence type="ECO:0000313" key="3">
    <source>
        <dbReference type="Proteomes" id="UP000490535"/>
    </source>
</evidence>
<sequence length="119" mass="13494">MAIKRIVSNIQASDLTLSQVFYGDFLGMDLVMDHGWIKTYASHELMHPQISIASQGGNSIAVPDFSIEVDNVDELYHQAVKLNLIILYALTQEEWGVKRFYVKDPFGKIVNILQHVESE</sequence>
<dbReference type="Gene3D" id="3.10.180.10">
    <property type="entry name" value="2,3-Dihydroxybiphenyl 1,2-Dioxygenase, domain 1"/>
    <property type="match status" value="1"/>
</dbReference>
<accession>A0A833UTS1</accession>
<dbReference type="PROSITE" id="PS51819">
    <property type="entry name" value="VOC"/>
    <property type="match status" value="1"/>
</dbReference>
<dbReference type="SUPFAM" id="SSF54593">
    <property type="entry name" value="Glyoxalase/Bleomycin resistance protein/Dihydroxybiphenyl dioxygenase"/>
    <property type="match status" value="1"/>
</dbReference>
<dbReference type="EMBL" id="WNDP01000007">
    <property type="protein sequence ID" value="KAF1027686.1"/>
    <property type="molecule type" value="Genomic_DNA"/>
</dbReference>
<evidence type="ECO:0000259" key="1">
    <source>
        <dbReference type="PROSITE" id="PS51819"/>
    </source>
</evidence>
<gene>
    <name evidence="2" type="ORF">GAK29_00497</name>
</gene>
<name>A0A833UTS1_ACIBZ</name>
<reference evidence="3" key="1">
    <citation type="journal article" date="2020" name="MBio">
        <title>Horizontal gene transfer to a defensive symbiont with a reduced genome amongst a multipartite beetle microbiome.</title>
        <authorList>
            <person name="Waterworth S.C."/>
            <person name="Florez L.V."/>
            <person name="Rees E.R."/>
            <person name="Hertweck C."/>
            <person name="Kaltenpoth M."/>
            <person name="Kwan J.C."/>
        </authorList>
    </citation>
    <scope>NUCLEOTIDE SEQUENCE [LARGE SCALE GENOMIC DNA]</scope>
</reference>
<dbReference type="InterPro" id="IPR029068">
    <property type="entry name" value="Glyas_Bleomycin-R_OHBP_Dase"/>
</dbReference>
<proteinExistence type="predicted"/>